<feature type="region of interest" description="Disordered" evidence="8">
    <location>
        <begin position="85"/>
        <end position="117"/>
    </location>
</feature>
<evidence type="ECO:0000256" key="8">
    <source>
        <dbReference type="SAM" id="MobiDB-lite"/>
    </source>
</evidence>
<evidence type="ECO:0000259" key="10">
    <source>
        <dbReference type="PROSITE" id="PS51888"/>
    </source>
</evidence>
<organism evidence="11 12">
    <name type="scientific">Henosepilachna vigintioctopunctata</name>
    <dbReference type="NCBI Taxonomy" id="420089"/>
    <lineage>
        <taxon>Eukaryota</taxon>
        <taxon>Metazoa</taxon>
        <taxon>Ecdysozoa</taxon>
        <taxon>Arthropoda</taxon>
        <taxon>Hexapoda</taxon>
        <taxon>Insecta</taxon>
        <taxon>Pterygota</taxon>
        <taxon>Neoptera</taxon>
        <taxon>Endopterygota</taxon>
        <taxon>Coleoptera</taxon>
        <taxon>Polyphaga</taxon>
        <taxon>Cucujiformia</taxon>
        <taxon>Coccinelloidea</taxon>
        <taxon>Coccinellidae</taxon>
        <taxon>Epilachninae</taxon>
        <taxon>Epilachnini</taxon>
        <taxon>Henosepilachna</taxon>
    </lineage>
</organism>
<reference evidence="11 12" key="1">
    <citation type="submission" date="2023-03" db="EMBL/GenBank/DDBJ databases">
        <title>Genome insight into feeding habits of ladybird beetles.</title>
        <authorList>
            <person name="Li H.-S."/>
            <person name="Huang Y.-H."/>
            <person name="Pang H."/>
        </authorList>
    </citation>
    <scope>NUCLEOTIDE SEQUENCE [LARGE SCALE GENOMIC DNA]</scope>
    <source>
        <strain evidence="11">SYSU_2023b</strain>
        <tissue evidence="11">Whole body</tissue>
    </source>
</reference>
<keyword evidence="6" id="KW-1015">Disulfide bond</keyword>
<feature type="chain" id="PRO_5043665562" description="Clip domain-containing protein" evidence="9">
    <location>
        <begin position="25"/>
        <end position="117"/>
    </location>
</feature>
<evidence type="ECO:0000256" key="6">
    <source>
        <dbReference type="ARBA" id="ARBA00023157"/>
    </source>
</evidence>
<sequence>MDVIRVDLLLLVLVVFSLRICVRADPPCKTPNNEIGECILIRECTPLYDIIQKRPLSNADANYLRESHCGFVGVVPKVCCPPTASQVTTPQTYQTQPPYTSQPANPITPPSGKLSNC</sequence>
<dbReference type="AlphaFoldDB" id="A0AAW1TIT0"/>
<evidence type="ECO:0000256" key="2">
    <source>
        <dbReference type="ARBA" id="ARBA00022729"/>
    </source>
</evidence>
<keyword evidence="7" id="KW-0325">Glycoprotein</keyword>
<dbReference type="GO" id="GO:0006508">
    <property type="term" value="P:proteolysis"/>
    <property type="evidence" value="ECO:0007669"/>
    <property type="project" value="UniProtKB-KW"/>
</dbReference>
<feature type="signal peptide" evidence="9">
    <location>
        <begin position="1"/>
        <end position="24"/>
    </location>
</feature>
<protein>
    <recommendedName>
        <fullName evidence="10">Clip domain-containing protein</fullName>
    </recommendedName>
</protein>
<dbReference type="InterPro" id="IPR022700">
    <property type="entry name" value="CLIP"/>
</dbReference>
<evidence type="ECO:0000256" key="3">
    <source>
        <dbReference type="ARBA" id="ARBA00022801"/>
    </source>
</evidence>
<keyword evidence="4" id="KW-0720">Serine protease</keyword>
<dbReference type="InterPro" id="IPR038565">
    <property type="entry name" value="CLIP_sf"/>
</dbReference>
<comment type="caution">
    <text evidence="11">The sequence shown here is derived from an EMBL/GenBank/DDBJ whole genome shotgun (WGS) entry which is preliminary data.</text>
</comment>
<evidence type="ECO:0000256" key="7">
    <source>
        <dbReference type="ARBA" id="ARBA00023180"/>
    </source>
</evidence>
<dbReference type="Proteomes" id="UP001431783">
    <property type="component" value="Unassembled WGS sequence"/>
</dbReference>
<evidence type="ECO:0000256" key="4">
    <source>
        <dbReference type="ARBA" id="ARBA00022825"/>
    </source>
</evidence>
<dbReference type="SMART" id="SM00680">
    <property type="entry name" value="CLIP"/>
    <property type="match status" value="1"/>
</dbReference>
<evidence type="ECO:0000256" key="9">
    <source>
        <dbReference type="SAM" id="SignalP"/>
    </source>
</evidence>
<dbReference type="Gene3D" id="3.30.1640.30">
    <property type="match status" value="1"/>
</dbReference>
<dbReference type="PROSITE" id="PS51888">
    <property type="entry name" value="CLIP"/>
    <property type="match status" value="1"/>
</dbReference>
<dbReference type="EMBL" id="JARQZJ010000001">
    <property type="protein sequence ID" value="KAK9869228.1"/>
    <property type="molecule type" value="Genomic_DNA"/>
</dbReference>
<evidence type="ECO:0000256" key="1">
    <source>
        <dbReference type="ARBA" id="ARBA00022670"/>
    </source>
</evidence>
<keyword evidence="12" id="KW-1185">Reference proteome</keyword>
<name>A0AAW1TIT0_9CUCU</name>
<keyword evidence="3" id="KW-0378">Hydrolase</keyword>
<feature type="domain" description="Clip" evidence="10">
    <location>
        <begin position="27"/>
        <end position="80"/>
    </location>
</feature>
<feature type="compositionally biased region" description="Low complexity" evidence="8">
    <location>
        <begin position="85"/>
        <end position="103"/>
    </location>
</feature>
<keyword evidence="1" id="KW-0645">Protease</keyword>
<dbReference type="GO" id="GO:0008236">
    <property type="term" value="F:serine-type peptidase activity"/>
    <property type="evidence" value="ECO:0007669"/>
    <property type="project" value="UniProtKB-KW"/>
</dbReference>
<keyword evidence="2 9" id="KW-0732">Signal</keyword>
<evidence type="ECO:0000256" key="5">
    <source>
        <dbReference type="ARBA" id="ARBA00023145"/>
    </source>
</evidence>
<keyword evidence="5" id="KW-0865">Zymogen</keyword>
<evidence type="ECO:0000313" key="12">
    <source>
        <dbReference type="Proteomes" id="UP001431783"/>
    </source>
</evidence>
<dbReference type="FunFam" id="3.30.1640.30:FF:000001">
    <property type="entry name" value="Serine protease 7"/>
    <property type="match status" value="1"/>
</dbReference>
<proteinExistence type="predicted"/>
<evidence type="ECO:0000313" key="11">
    <source>
        <dbReference type="EMBL" id="KAK9869228.1"/>
    </source>
</evidence>
<dbReference type="Pfam" id="PF12032">
    <property type="entry name" value="CLIP"/>
    <property type="match status" value="1"/>
</dbReference>
<gene>
    <name evidence="11" type="ORF">WA026_002980</name>
</gene>
<accession>A0AAW1TIT0</accession>